<dbReference type="EMBL" id="HBUF01158973">
    <property type="protein sequence ID" value="CAG6649648.1"/>
    <property type="molecule type" value="Transcribed_RNA"/>
</dbReference>
<dbReference type="Gene3D" id="3.30.310.80">
    <property type="entry name" value="Kinase associated domain 1, KA1"/>
    <property type="match status" value="1"/>
</dbReference>
<dbReference type="GO" id="GO:0016301">
    <property type="term" value="F:kinase activity"/>
    <property type="evidence" value="ECO:0007669"/>
    <property type="project" value="UniProtKB-KW"/>
</dbReference>
<keyword evidence="2" id="KW-0418">Kinase</keyword>
<sequence length="303" mass="34493">MFIVFCFFNCFSTCLSSSSLGCGIVLFFLVTTIKLPWDKPTADCIEYLEWKDNRHMHRSPWNRLDVNCLSLIRRILAPLPSTRLSIEKIKSHRWFSKHIGSDIVDSPVQSEFNSTAKRMRSDLDTNGQRTFCDDDRACISQPEPFALRAPMNVCDVEPHLFSFSQPTHLDDLLVSSQFVSTQSTQTSQSTVQKLVRRMTRFFVKYAAEEAVENLCMILDKLGYSWRCHTPAIVTISTVDSRKAQLVFKASVLTLDSQTLLDFRLSKGCGIEFKSRFLAIKRALAEDIINKPISWSVAIATNNV</sequence>
<keyword evidence="1" id="KW-0732">Signal</keyword>
<dbReference type="Gene3D" id="1.10.510.10">
    <property type="entry name" value="Transferase(Phosphotransferase) domain 1"/>
    <property type="match status" value="1"/>
</dbReference>
<evidence type="ECO:0000313" key="2">
    <source>
        <dbReference type="EMBL" id="CAG6649648.1"/>
    </source>
</evidence>
<organism evidence="2">
    <name type="scientific">Cacopsylla melanoneura</name>
    <dbReference type="NCBI Taxonomy" id="428564"/>
    <lineage>
        <taxon>Eukaryota</taxon>
        <taxon>Metazoa</taxon>
        <taxon>Ecdysozoa</taxon>
        <taxon>Arthropoda</taxon>
        <taxon>Hexapoda</taxon>
        <taxon>Insecta</taxon>
        <taxon>Pterygota</taxon>
        <taxon>Neoptera</taxon>
        <taxon>Paraneoptera</taxon>
        <taxon>Hemiptera</taxon>
        <taxon>Sternorrhyncha</taxon>
        <taxon>Psylloidea</taxon>
        <taxon>Psyllidae</taxon>
        <taxon>Psyllinae</taxon>
        <taxon>Cacopsylla</taxon>
    </lineage>
</organism>
<evidence type="ECO:0000256" key="1">
    <source>
        <dbReference type="SAM" id="SignalP"/>
    </source>
</evidence>
<dbReference type="EMBL" id="HBUF01158972">
    <property type="protein sequence ID" value="CAG6649647.1"/>
    <property type="molecule type" value="Transcribed_RNA"/>
</dbReference>
<dbReference type="SUPFAM" id="SSF56112">
    <property type="entry name" value="Protein kinase-like (PK-like)"/>
    <property type="match status" value="1"/>
</dbReference>
<feature type="chain" id="PRO_5036262359" evidence="1">
    <location>
        <begin position="17"/>
        <end position="303"/>
    </location>
</feature>
<protein>
    <submittedName>
        <fullName evidence="2">Serine/threonine-protein kinase grp</fullName>
    </submittedName>
</protein>
<proteinExistence type="predicted"/>
<dbReference type="AlphaFoldDB" id="A0A8D8W780"/>
<name>A0A8D8W780_9HEMI</name>
<accession>A0A8D8W780</accession>
<reference evidence="2" key="1">
    <citation type="submission" date="2021-05" db="EMBL/GenBank/DDBJ databases">
        <authorList>
            <person name="Alioto T."/>
            <person name="Alioto T."/>
            <person name="Gomez Garrido J."/>
        </authorList>
    </citation>
    <scope>NUCLEOTIDE SEQUENCE</scope>
</reference>
<dbReference type="InterPro" id="IPR011009">
    <property type="entry name" value="Kinase-like_dom_sf"/>
</dbReference>
<keyword evidence="2" id="KW-0808">Transferase</keyword>
<feature type="signal peptide" evidence="1">
    <location>
        <begin position="1"/>
        <end position="16"/>
    </location>
</feature>